<evidence type="ECO:0000256" key="5">
    <source>
        <dbReference type="ARBA" id="ARBA00022801"/>
    </source>
</evidence>
<dbReference type="Gene3D" id="2.40.10.10">
    <property type="entry name" value="Trypsin-like serine proteases"/>
    <property type="match status" value="1"/>
</dbReference>
<evidence type="ECO:0000313" key="8">
    <source>
        <dbReference type="Proteomes" id="UP000295414"/>
    </source>
</evidence>
<dbReference type="EMBL" id="SMAP01000003">
    <property type="protein sequence ID" value="TCT24873.1"/>
    <property type="molecule type" value="Genomic_DNA"/>
</dbReference>
<dbReference type="AlphaFoldDB" id="A0A4R3NCG0"/>
<dbReference type="SUPFAM" id="SSF50494">
    <property type="entry name" value="Trypsin-like serine proteases"/>
    <property type="match status" value="1"/>
</dbReference>
<gene>
    <name evidence="7" type="ORF">EDC34_103217</name>
</gene>
<keyword evidence="2 6" id="KW-0031">Aminopeptidase</keyword>
<dbReference type="FunFam" id="2.40.10.10:FF:000102">
    <property type="entry name" value="Dipeptidyl-peptidase 7"/>
    <property type="match status" value="1"/>
</dbReference>
<dbReference type="EC" id="3.4.14.-" evidence="6"/>
<dbReference type="PANTHER" id="PTHR38469">
    <property type="entry name" value="PERIPLASMIC PEPTIDASE SUBFAMILY S1B"/>
    <property type="match status" value="1"/>
</dbReference>
<organism evidence="7 8">
    <name type="scientific">Thermomonas haemolytica</name>
    <dbReference type="NCBI Taxonomy" id="141949"/>
    <lineage>
        <taxon>Bacteria</taxon>
        <taxon>Pseudomonadati</taxon>
        <taxon>Pseudomonadota</taxon>
        <taxon>Gammaproteobacteria</taxon>
        <taxon>Lysobacterales</taxon>
        <taxon>Lysobacteraceae</taxon>
        <taxon>Thermomonas</taxon>
    </lineage>
</organism>
<comment type="caution">
    <text evidence="7">The sequence shown here is derived from an EMBL/GenBank/DDBJ whole genome shotgun (WGS) entry which is preliminary data.</text>
</comment>
<evidence type="ECO:0000256" key="1">
    <source>
        <dbReference type="ARBA" id="ARBA00010491"/>
    </source>
</evidence>
<dbReference type="PANTHER" id="PTHR38469:SF1">
    <property type="entry name" value="PERIPLASMIC PEPTIDASE SUBFAMILY S1B"/>
    <property type="match status" value="1"/>
</dbReference>
<proteinExistence type="inferred from homology"/>
<comment type="similarity">
    <text evidence="1 6">Belongs to the peptidase S46 family.</text>
</comment>
<feature type="chain" id="PRO_5023028131" description="Dipeptidyl-peptidase" evidence="6">
    <location>
        <begin position="23"/>
        <end position="722"/>
    </location>
</feature>
<evidence type="ECO:0000256" key="4">
    <source>
        <dbReference type="ARBA" id="ARBA00022729"/>
    </source>
</evidence>
<evidence type="ECO:0000313" key="7">
    <source>
        <dbReference type="EMBL" id="TCT24873.1"/>
    </source>
</evidence>
<dbReference type="GO" id="GO:0008239">
    <property type="term" value="F:dipeptidyl-peptidase activity"/>
    <property type="evidence" value="ECO:0007669"/>
    <property type="project" value="UniProtKB-UniRule"/>
</dbReference>
<dbReference type="GO" id="GO:0070009">
    <property type="term" value="F:serine-type aminopeptidase activity"/>
    <property type="evidence" value="ECO:0007669"/>
    <property type="project" value="UniProtKB-UniRule"/>
</dbReference>
<dbReference type="GO" id="GO:0006508">
    <property type="term" value="P:proteolysis"/>
    <property type="evidence" value="ECO:0007669"/>
    <property type="project" value="UniProtKB-KW"/>
</dbReference>
<dbReference type="Proteomes" id="UP000295414">
    <property type="component" value="Unassembled WGS sequence"/>
</dbReference>
<dbReference type="RefSeq" id="WP_114959662.1">
    <property type="nucleotide sequence ID" value="NZ_QLKV01000003.1"/>
</dbReference>
<dbReference type="InterPro" id="IPR009003">
    <property type="entry name" value="Peptidase_S1_PA"/>
</dbReference>
<reference evidence="7 8" key="1">
    <citation type="submission" date="2019-03" db="EMBL/GenBank/DDBJ databases">
        <title>Genomic Encyclopedia of Type Strains, Phase IV (KMG-IV): sequencing the most valuable type-strain genomes for metagenomic binning, comparative biology and taxonomic classification.</title>
        <authorList>
            <person name="Goeker M."/>
        </authorList>
    </citation>
    <scope>NUCLEOTIDE SEQUENCE [LARGE SCALE GENOMIC DNA]</scope>
    <source>
        <strain evidence="7 8">DSM 13605</strain>
    </source>
</reference>
<dbReference type="GO" id="GO:0043171">
    <property type="term" value="P:peptide catabolic process"/>
    <property type="evidence" value="ECO:0007669"/>
    <property type="project" value="UniProtKB-UniRule"/>
</dbReference>
<dbReference type="InterPro" id="IPR019500">
    <property type="entry name" value="Pep_S46"/>
</dbReference>
<protein>
    <recommendedName>
        <fullName evidence="6">Dipeptidyl-peptidase</fullName>
        <ecNumber evidence="6">3.4.14.-</ecNumber>
    </recommendedName>
</protein>
<dbReference type="InterPro" id="IPR043504">
    <property type="entry name" value="Peptidase_S1_PA_chymotrypsin"/>
</dbReference>
<evidence type="ECO:0000256" key="2">
    <source>
        <dbReference type="ARBA" id="ARBA00022438"/>
    </source>
</evidence>
<sequence>MRKTMMAAAVALAVAGLGTASAGEGMWVPQQLPEIAGPLKQAGLKLDPKQLADLTGDPMGAVVSLGGCTASFVSPNGLVATNHHCAYGAIQLNSTPEKNLIKDGFNAPTTADELSAGPNARIYVLEAITDVTAQAKAAMAAAGNDPVARADALEAFEKKATGDCEAEPGYRCRLYSFMGGNTYRLFKNLEIKDVRLAYAPPSSVGKFGGDIDNWMWPRHTGDFSFYRAYVGKDGKPTAYSKDNVPYRPKHWLKIADTPLREGDFVMVAGYPGRTDRYALAAEFQNTEAWRYPAIVKAFNDQIALVEAAAKGNPDIAVKYASALAGWNNTSKNFAGQLEGFKRNGVLAIKQREEADVLAWLRKRGAAGKPALDAHATLVKLVEDGKRTQERDLVLGSFDRTGTVGVAVSLYRLALEKQKPDAERESGYQQRDLPVIEGGLKQMERRYVPAMDRQLQQYWLDRYVALPADQRVAAVDAWLGGSDAAAVERALARLDGSALGKLDARLKWFNADKAAFEASDDPAIQYAVAVMPTLLQMEEKAKAVYGTALQARPLYLQAIADYKRSKGQFVYPDANSSLRITFGHVKGYTGLDGKVYTPFTKLEEVAAKETGAEPFDNPKALLDAVAAKRYGGLADAALGTVPVNFLADLDITGGNSGSPVLDAHGRLVGLAFDGTLESVASNWVFDPVITRMISVDQRYMRWIMQEVMPAPQLLQELGVAPKR</sequence>
<keyword evidence="6" id="KW-0720">Serine protease</keyword>
<name>A0A4R3NCG0_9GAMM</name>
<keyword evidence="8" id="KW-1185">Reference proteome</keyword>
<comment type="function">
    <text evidence="6">Catalyzes the removal of dipeptides from the N-terminus of oligopeptides.</text>
</comment>
<dbReference type="OrthoDB" id="9805367at2"/>
<evidence type="ECO:0000256" key="3">
    <source>
        <dbReference type="ARBA" id="ARBA00022670"/>
    </source>
</evidence>
<keyword evidence="3 6" id="KW-0645">Protease</keyword>
<keyword evidence="5 6" id="KW-0378">Hydrolase</keyword>
<evidence type="ECO:0000256" key="6">
    <source>
        <dbReference type="RuleBase" id="RU366067"/>
    </source>
</evidence>
<dbReference type="Pfam" id="PF10459">
    <property type="entry name" value="Peptidase_S46"/>
    <property type="match status" value="1"/>
</dbReference>
<keyword evidence="4 6" id="KW-0732">Signal</keyword>
<accession>A0A4R3NCG0</accession>
<feature type="signal peptide" evidence="6">
    <location>
        <begin position="1"/>
        <end position="22"/>
    </location>
</feature>